<comment type="caution">
    <text evidence="4">The sequence shown here is derived from an EMBL/GenBank/DDBJ whole genome shotgun (WGS) entry which is preliminary data.</text>
</comment>
<keyword evidence="1" id="KW-0805">Transcription regulation</keyword>
<accession>A0A6V7UNN4</accession>
<dbReference type="Proteomes" id="UP000580250">
    <property type="component" value="Unassembled WGS sequence"/>
</dbReference>
<dbReference type="InterPro" id="IPR035500">
    <property type="entry name" value="NHR-like_dom_sf"/>
</dbReference>
<protein>
    <submittedName>
        <fullName evidence="4">Uncharacterized protein</fullName>
    </submittedName>
</protein>
<evidence type="ECO:0000256" key="3">
    <source>
        <dbReference type="ARBA" id="ARBA00023170"/>
    </source>
</evidence>
<evidence type="ECO:0000313" key="5">
    <source>
        <dbReference type="Proteomes" id="UP000580250"/>
    </source>
</evidence>
<evidence type="ECO:0000256" key="1">
    <source>
        <dbReference type="ARBA" id="ARBA00023015"/>
    </source>
</evidence>
<organism evidence="4 5">
    <name type="scientific">Meloidogyne enterolobii</name>
    <name type="common">Root-knot nematode worm</name>
    <name type="synonym">Meloidogyne mayaguensis</name>
    <dbReference type="NCBI Taxonomy" id="390850"/>
    <lineage>
        <taxon>Eukaryota</taxon>
        <taxon>Metazoa</taxon>
        <taxon>Ecdysozoa</taxon>
        <taxon>Nematoda</taxon>
        <taxon>Chromadorea</taxon>
        <taxon>Rhabditida</taxon>
        <taxon>Tylenchina</taxon>
        <taxon>Tylenchomorpha</taxon>
        <taxon>Tylenchoidea</taxon>
        <taxon>Meloidogynidae</taxon>
        <taxon>Meloidogyninae</taxon>
        <taxon>Meloidogyne</taxon>
    </lineage>
</organism>
<keyword evidence="3" id="KW-0675">Receptor</keyword>
<name>A0A6V7UNN4_MELEN</name>
<keyword evidence="2" id="KW-0804">Transcription</keyword>
<sequence length="53" mass="6249">MEPFNKLQLTEVEYVLISIIIFCHSFTNCLSKQGRELLLNESEKYSKILMKIL</sequence>
<evidence type="ECO:0000256" key="2">
    <source>
        <dbReference type="ARBA" id="ARBA00023163"/>
    </source>
</evidence>
<dbReference type="EMBL" id="CAJEWN010000092">
    <property type="protein sequence ID" value="CAD2162520.1"/>
    <property type="molecule type" value="Genomic_DNA"/>
</dbReference>
<dbReference type="SUPFAM" id="SSF48508">
    <property type="entry name" value="Nuclear receptor ligand-binding domain"/>
    <property type="match status" value="1"/>
</dbReference>
<proteinExistence type="predicted"/>
<dbReference type="OrthoDB" id="10246805at2759"/>
<reference evidence="4 5" key="1">
    <citation type="submission" date="2020-08" db="EMBL/GenBank/DDBJ databases">
        <authorList>
            <person name="Koutsovoulos G."/>
            <person name="Danchin GJ E."/>
        </authorList>
    </citation>
    <scope>NUCLEOTIDE SEQUENCE [LARGE SCALE GENOMIC DNA]</scope>
</reference>
<dbReference type="Gene3D" id="1.10.565.10">
    <property type="entry name" value="Retinoid X Receptor"/>
    <property type="match status" value="1"/>
</dbReference>
<evidence type="ECO:0000313" key="4">
    <source>
        <dbReference type="EMBL" id="CAD2162520.1"/>
    </source>
</evidence>
<gene>
    <name evidence="4" type="ORF">MENT_LOCUS15459</name>
</gene>
<dbReference type="AlphaFoldDB" id="A0A6V7UNN4"/>